<evidence type="ECO:0000313" key="2">
    <source>
        <dbReference type="Proteomes" id="UP000242381"/>
    </source>
</evidence>
<evidence type="ECO:0000313" key="1">
    <source>
        <dbReference type="EMBL" id="ORE17997.1"/>
    </source>
</evidence>
<proteinExistence type="predicted"/>
<dbReference type="Proteomes" id="UP000242381">
    <property type="component" value="Unassembled WGS sequence"/>
</dbReference>
<protein>
    <submittedName>
        <fullName evidence="1">Uncharacterized protein</fullName>
    </submittedName>
</protein>
<feature type="non-terminal residue" evidence="1">
    <location>
        <position position="1"/>
    </location>
</feature>
<gene>
    <name evidence="1" type="ORF">BCV71DRAFT_158790</name>
</gene>
<sequence>HKVGNSEWDNGTRSDVVLEPKSLASDLPPIIIEIQHTIDNLFIKKVIDYSLQAFKRRKLDPIVLIICTGTLSECVAKDLMISNFPGCYEFPDKGWANSCLILCKIRVQEHIGTMPINTFIALGLFLTSRAIDINDTLCPNDPTI</sequence>
<feature type="non-terminal residue" evidence="1">
    <location>
        <position position="144"/>
    </location>
</feature>
<name>A0A1X0S154_RHIZD</name>
<reference evidence="1 2" key="1">
    <citation type="journal article" date="2016" name="Proc. Natl. Acad. Sci. U.S.A.">
        <title>Lipid metabolic changes in an early divergent fungus govern the establishment of a mutualistic symbiosis with endobacteria.</title>
        <authorList>
            <person name="Lastovetsky O.A."/>
            <person name="Gaspar M.L."/>
            <person name="Mondo S.J."/>
            <person name="LaButti K.M."/>
            <person name="Sandor L."/>
            <person name="Grigoriev I.V."/>
            <person name="Henry S.A."/>
            <person name="Pawlowska T.E."/>
        </authorList>
    </citation>
    <scope>NUCLEOTIDE SEQUENCE [LARGE SCALE GENOMIC DNA]</scope>
    <source>
        <strain evidence="1 2">ATCC 11559</strain>
    </source>
</reference>
<dbReference type="EMBL" id="KV921341">
    <property type="protein sequence ID" value="ORE17997.1"/>
    <property type="molecule type" value="Genomic_DNA"/>
</dbReference>
<dbReference type="VEuPathDB" id="FungiDB:BCV72DRAFT_284144"/>
<accession>A0A1X0S154</accession>
<dbReference type="AlphaFoldDB" id="A0A1X0S154"/>
<organism evidence="1 2">
    <name type="scientific">Rhizopus microsporus</name>
    <dbReference type="NCBI Taxonomy" id="58291"/>
    <lineage>
        <taxon>Eukaryota</taxon>
        <taxon>Fungi</taxon>
        <taxon>Fungi incertae sedis</taxon>
        <taxon>Mucoromycota</taxon>
        <taxon>Mucoromycotina</taxon>
        <taxon>Mucoromycetes</taxon>
        <taxon>Mucorales</taxon>
        <taxon>Mucorineae</taxon>
        <taxon>Rhizopodaceae</taxon>
        <taxon>Rhizopus</taxon>
    </lineage>
</organism>